<evidence type="ECO:0000256" key="3">
    <source>
        <dbReference type="ARBA" id="ARBA00022832"/>
    </source>
</evidence>
<dbReference type="InterPro" id="IPR029045">
    <property type="entry name" value="ClpP/crotonase-like_dom_sf"/>
</dbReference>
<comment type="pathway">
    <text evidence="1">Lipid metabolism; fatty acid beta-oxidation.</text>
</comment>
<organism evidence="6">
    <name type="scientific">Timema monikensis</name>
    <dbReference type="NCBI Taxonomy" id="170555"/>
    <lineage>
        <taxon>Eukaryota</taxon>
        <taxon>Metazoa</taxon>
        <taxon>Ecdysozoa</taxon>
        <taxon>Arthropoda</taxon>
        <taxon>Hexapoda</taxon>
        <taxon>Insecta</taxon>
        <taxon>Pterygota</taxon>
        <taxon>Neoptera</taxon>
        <taxon>Polyneoptera</taxon>
        <taxon>Phasmatodea</taxon>
        <taxon>Timematodea</taxon>
        <taxon>Timematoidea</taxon>
        <taxon>Timematidae</taxon>
        <taxon>Timema</taxon>
    </lineage>
</organism>
<dbReference type="PANTHER" id="PTHR43149:SF1">
    <property type="entry name" value="DELTA(3,5)-DELTA(2,4)-DIENOYL-COA ISOMERASE, MITOCHONDRIAL"/>
    <property type="match status" value="1"/>
</dbReference>
<dbReference type="SUPFAM" id="SSF52096">
    <property type="entry name" value="ClpP/crotonase"/>
    <property type="match status" value="1"/>
</dbReference>
<keyword evidence="4" id="KW-0443">Lipid metabolism</keyword>
<protein>
    <submittedName>
        <fullName evidence="6">Uncharacterized protein</fullName>
    </submittedName>
</protein>
<evidence type="ECO:0000256" key="4">
    <source>
        <dbReference type="ARBA" id="ARBA00023098"/>
    </source>
</evidence>
<comment type="similarity">
    <text evidence="2">Belongs to the enoyl-CoA hydratase/isomerase family.</text>
</comment>
<keyword evidence="5" id="KW-0413">Isomerase</keyword>
<reference evidence="6" key="1">
    <citation type="submission" date="2020-11" db="EMBL/GenBank/DDBJ databases">
        <authorList>
            <person name="Tran Van P."/>
        </authorList>
    </citation>
    <scope>NUCLEOTIDE SEQUENCE</scope>
</reference>
<gene>
    <name evidence="6" type="ORF">TMSB3V08_LOCUS4009</name>
</gene>
<dbReference type="Gene3D" id="1.10.12.10">
    <property type="entry name" value="Lyase 2-enoyl-coa Hydratase, Chain A, domain 2"/>
    <property type="match status" value="1"/>
</dbReference>
<sequence length="540" mass="58362">MPTWPRNATSYVVTLSSTPAQVVGDMDVDSSGSSIEGTLDNIISKRVEHMVSKVVSLLVTVASSASGELDLPSLVATITGKIQKMLRNVRRLNSHNRRPARIKAGSGFQGNLLEVVLCDSRSALESISGLSGPPSHPLIIQILEECASLRAGGYELGYQWITSHVGIMVCRSLQSQVCGQGSTVLAASPTTDKRLEISLAIQELANICQLGMFSSSAKGGSSFGSFQTLAVTVPKPFVYQVELNRPQKLNAMSNTMWLEIGQCFSELGDNAECRAIVLSGSGKIFCAGIRANELLVGHRFATLSRSCSLPPSLLSESNDNYHLPTPLTPGIDFIDLMELSKTVVEHEDIARRSNALRKQIKRYQDSITSLEKCPKPVIAAIHSACIGGALNLITAADIRFCTSDAWFQLKEVEIGMAADVGALQRLPKIIGSDSLVRELSYTARKMLAPEAKECGLVSRVFDNKDSLLEGALNVATDIATKSPVAVQLTKRNLVYSRDHTVEDGLEYIANWNMTMLQSEDFANASMAQATKSPPPNFSKL</sequence>
<dbReference type="UniPathway" id="UPA00659"/>
<keyword evidence="3" id="KW-0276">Fatty acid metabolism</keyword>
<dbReference type="GO" id="GO:0005739">
    <property type="term" value="C:mitochondrion"/>
    <property type="evidence" value="ECO:0007669"/>
    <property type="project" value="TreeGrafter"/>
</dbReference>
<evidence type="ECO:0000256" key="2">
    <source>
        <dbReference type="ARBA" id="ARBA00005254"/>
    </source>
</evidence>
<proteinExistence type="inferred from homology"/>
<dbReference type="Gene3D" id="3.90.226.10">
    <property type="entry name" value="2-enoyl-CoA Hydratase, Chain A, domain 1"/>
    <property type="match status" value="1"/>
</dbReference>
<evidence type="ECO:0000256" key="5">
    <source>
        <dbReference type="ARBA" id="ARBA00023235"/>
    </source>
</evidence>
<dbReference type="FunFam" id="1.10.12.10:FF:000004">
    <property type="entry name" value="Delta3,5-delta2,4-dienoyl-CoA isomerase"/>
    <property type="match status" value="1"/>
</dbReference>
<dbReference type="EMBL" id="OB793385">
    <property type="protein sequence ID" value="CAD7427145.1"/>
    <property type="molecule type" value="Genomic_DNA"/>
</dbReference>
<dbReference type="Pfam" id="PF00378">
    <property type="entry name" value="ECH_1"/>
    <property type="match status" value="2"/>
</dbReference>
<dbReference type="PANTHER" id="PTHR43149">
    <property type="entry name" value="ENOYL-COA HYDRATASE"/>
    <property type="match status" value="1"/>
</dbReference>
<dbReference type="CDD" id="cd06558">
    <property type="entry name" value="crotonase-like"/>
    <property type="match status" value="1"/>
</dbReference>
<dbReference type="InterPro" id="IPR014748">
    <property type="entry name" value="Enoyl-CoA_hydra_C"/>
</dbReference>
<accession>A0A7R9E4C4</accession>
<evidence type="ECO:0000256" key="1">
    <source>
        <dbReference type="ARBA" id="ARBA00005005"/>
    </source>
</evidence>
<dbReference type="InterPro" id="IPR045002">
    <property type="entry name" value="Ech1-like"/>
</dbReference>
<name>A0A7R9E4C4_9NEOP</name>
<dbReference type="AlphaFoldDB" id="A0A7R9E4C4"/>
<evidence type="ECO:0000313" key="6">
    <source>
        <dbReference type="EMBL" id="CAD7427145.1"/>
    </source>
</evidence>
<dbReference type="GO" id="GO:0006635">
    <property type="term" value="P:fatty acid beta-oxidation"/>
    <property type="evidence" value="ECO:0007669"/>
    <property type="project" value="UniProtKB-UniPathway"/>
</dbReference>
<dbReference type="GO" id="GO:0051750">
    <property type="term" value="F:delta(3,5)-delta(2,4)-dienoyl-CoA isomerase activity"/>
    <property type="evidence" value="ECO:0007669"/>
    <property type="project" value="TreeGrafter"/>
</dbReference>
<dbReference type="InterPro" id="IPR001753">
    <property type="entry name" value="Enoyl-CoA_hydra/iso"/>
</dbReference>